<evidence type="ECO:0000256" key="7">
    <source>
        <dbReference type="RuleBase" id="RU003653"/>
    </source>
</evidence>
<keyword evidence="10" id="KW-1185">Reference proteome</keyword>
<dbReference type="GO" id="GO:0070006">
    <property type="term" value="F:metalloaminopeptidase activity"/>
    <property type="evidence" value="ECO:0007669"/>
    <property type="project" value="UniProtKB-UniRule"/>
</dbReference>
<dbReference type="Gene3D" id="3.90.230.10">
    <property type="entry name" value="Creatinase/methionine aminopeptidase superfamily"/>
    <property type="match status" value="1"/>
</dbReference>
<keyword evidence="3 6" id="KW-0645">Protease</keyword>
<dbReference type="PRINTS" id="PR00599">
    <property type="entry name" value="MAPEPTIDASE"/>
</dbReference>
<keyword evidence="4 6" id="KW-0479">Metal-binding</keyword>
<dbReference type="AlphaFoldDB" id="A0A480A2E0"/>
<dbReference type="InterPro" id="IPR036005">
    <property type="entry name" value="Creatinase/aminopeptidase-like"/>
</dbReference>
<accession>A0A480A2E0</accession>
<evidence type="ECO:0000259" key="8">
    <source>
        <dbReference type="Pfam" id="PF00557"/>
    </source>
</evidence>
<feature type="binding site" evidence="6">
    <location>
        <position position="81"/>
    </location>
    <ligand>
        <name>substrate</name>
    </ligand>
</feature>
<dbReference type="InterPro" id="IPR001714">
    <property type="entry name" value="Pept_M24_MAP"/>
</dbReference>
<comment type="cofactor">
    <cofactor evidence="6">
        <name>Co(2+)</name>
        <dbReference type="ChEBI" id="CHEBI:48828"/>
    </cofactor>
    <cofactor evidence="6">
        <name>Zn(2+)</name>
        <dbReference type="ChEBI" id="CHEBI:29105"/>
    </cofactor>
    <cofactor evidence="6">
        <name>Mn(2+)</name>
        <dbReference type="ChEBI" id="CHEBI:29035"/>
    </cofactor>
    <cofactor evidence="6">
        <name>Fe(2+)</name>
        <dbReference type="ChEBI" id="CHEBI:29033"/>
    </cofactor>
    <text evidence="6">Binds 2 divalent metal cations per subunit. Has a high-affinity and a low affinity metal-binding site. The true nature of the physiological cofactor is under debate. The enzyme is active with cobalt, zinc, manganese or divalent iron ions. Most likely, methionine aminopeptidases function as mononuclear Fe(2+)-metalloproteases under physiological conditions, and the catalytically relevant metal-binding site has been assigned to the histidine-containing high-affinity site.</text>
</comment>
<evidence type="ECO:0000313" key="10">
    <source>
        <dbReference type="Proteomes" id="UP000300142"/>
    </source>
</evidence>
<dbReference type="GO" id="GO:0046872">
    <property type="term" value="F:metal ion binding"/>
    <property type="evidence" value="ECO:0007669"/>
    <property type="project" value="UniProtKB-UniRule"/>
</dbReference>
<evidence type="ECO:0000256" key="4">
    <source>
        <dbReference type="ARBA" id="ARBA00022723"/>
    </source>
</evidence>
<feature type="binding site" evidence="6">
    <location>
        <position position="237"/>
    </location>
    <ligand>
        <name>a divalent metal cation</name>
        <dbReference type="ChEBI" id="CHEBI:60240"/>
        <label>1</label>
    </ligand>
</feature>
<evidence type="ECO:0000256" key="3">
    <source>
        <dbReference type="ARBA" id="ARBA00022670"/>
    </source>
</evidence>
<dbReference type="InterPro" id="IPR000994">
    <property type="entry name" value="Pept_M24"/>
</dbReference>
<dbReference type="NCBIfam" id="TIGR00500">
    <property type="entry name" value="met_pdase_I"/>
    <property type="match status" value="1"/>
</dbReference>
<dbReference type="GO" id="GO:0004239">
    <property type="term" value="F:initiator methionyl aminopeptidase activity"/>
    <property type="evidence" value="ECO:0007669"/>
    <property type="project" value="UniProtKB-UniRule"/>
</dbReference>
<evidence type="ECO:0000256" key="6">
    <source>
        <dbReference type="HAMAP-Rule" id="MF_01974"/>
    </source>
</evidence>
<organism evidence="9 10">
    <name type="scientific">Sphaerospermopsis reniformis</name>
    <dbReference type="NCBI Taxonomy" id="531300"/>
    <lineage>
        <taxon>Bacteria</taxon>
        <taxon>Bacillati</taxon>
        <taxon>Cyanobacteriota</taxon>
        <taxon>Cyanophyceae</taxon>
        <taxon>Nostocales</taxon>
        <taxon>Aphanizomenonaceae</taxon>
        <taxon>Sphaerospermopsis</taxon>
    </lineage>
</organism>
<comment type="caution">
    <text evidence="9">The sequence shown here is derived from an EMBL/GenBank/DDBJ whole genome shotgun (WGS) entry which is preliminary data.</text>
</comment>
<dbReference type="InterPro" id="IPR002467">
    <property type="entry name" value="Pept_M24A_MAP1"/>
</dbReference>
<dbReference type="CDD" id="cd01086">
    <property type="entry name" value="MetAP1"/>
    <property type="match status" value="1"/>
</dbReference>
<dbReference type="PANTHER" id="PTHR43330">
    <property type="entry name" value="METHIONINE AMINOPEPTIDASE"/>
    <property type="match status" value="1"/>
</dbReference>
<dbReference type="PANTHER" id="PTHR43330:SF27">
    <property type="entry name" value="METHIONINE AMINOPEPTIDASE"/>
    <property type="match status" value="1"/>
</dbReference>
<reference evidence="10" key="1">
    <citation type="submission" date="2019-02" db="EMBL/GenBank/DDBJ databases">
        <title>Draft genome sequence of Sphaerospermopsis reniformis NIES-1949.</title>
        <authorList>
            <person name="Yamaguchi H."/>
            <person name="Suzuki S."/>
            <person name="Kawachi M."/>
        </authorList>
    </citation>
    <scope>NUCLEOTIDE SEQUENCE [LARGE SCALE GENOMIC DNA]</scope>
    <source>
        <strain evidence="10">NIES-1949</strain>
    </source>
</reference>
<dbReference type="GO" id="GO:0005829">
    <property type="term" value="C:cytosol"/>
    <property type="evidence" value="ECO:0007669"/>
    <property type="project" value="TreeGrafter"/>
</dbReference>
<protein>
    <recommendedName>
        <fullName evidence="6 7">Methionine aminopeptidase</fullName>
        <shortName evidence="6">MAP</shortName>
        <shortName evidence="6">MetAP</shortName>
        <ecNumber evidence="6 7">3.4.11.18</ecNumber>
    </recommendedName>
    <alternativeName>
        <fullName evidence="6">Peptidase M</fullName>
    </alternativeName>
</protein>
<dbReference type="EMBL" id="BJCE01000079">
    <property type="protein sequence ID" value="GCL37481.1"/>
    <property type="molecule type" value="Genomic_DNA"/>
</dbReference>
<dbReference type="EC" id="3.4.11.18" evidence="6 7"/>
<proteinExistence type="inferred from homology"/>
<keyword evidence="2 6" id="KW-0031">Aminopeptidase</keyword>
<dbReference type="SUPFAM" id="SSF55920">
    <property type="entry name" value="Creatinase/aminopeptidase"/>
    <property type="match status" value="1"/>
</dbReference>
<dbReference type="PROSITE" id="PS00680">
    <property type="entry name" value="MAP_1"/>
    <property type="match status" value="1"/>
</dbReference>
<comment type="function">
    <text evidence="1 6">Removes the N-terminal methionine from nascent proteins. The N-terminal methionine is often cleaved when the second residue in the primary sequence is small and uncharged (Met-Ala-, Cys, Gly, Pro, Ser, Thr, or Val). Requires deformylation of the N(alpha)-formylated initiator methionine before it can be hydrolyzed.</text>
</comment>
<dbReference type="HAMAP" id="MF_01974">
    <property type="entry name" value="MetAP_1"/>
    <property type="match status" value="1"/>
</dbReference>
<feature type="binding site" evidence="6">
    <location>
        <position position="206"/>
    </location>
    <ligand>
        <name>a divalent metal cation</name>
        <dbReference type="ChEBI" id="CHEBI:60240"/>
        <label>2</label>
        <note>catalytic</note>
    </ligand>
</feature>
<dbReference type="Pfam" id="PF00557">
    <property type="entry name" value="Peptidase_M24"/>
    <property type="match status" value="1"/>
</dbReference>
<sequence>MRTEQIVVLSQREIEKMRRAGRLAAKLLQHLEPMVKPGVSTQQLNDEAERWTQAQGAKSAPLGYKGFPKSICTSVNEVICHGIPHARQILKEGDIINIDVTPIVDGYHGDTSKTFIVGNTRPKAQKLVEVTEKCLYLGIAEVKPGAKIGDIGAAIQEYAEAEGFSVVREFVGHGISNIFHTAPDIPHFGTRGKGKRLRPGMVFTIEPMINEGTQEMEMLADGWTAVTRDRKFSAQFEHTIAVTEDGVEILTLPE</sequence>
<feature type="domain" description="Peptidase M24" evidence="8">
    <location>
        <begin position="15"/>
        <end position="244"/>
    </location>
</feature>
<feature type="binding site" evidence="6">
    <location>
        <position position="99"/>
    </location>
    <ligand>
        <name>a divalent metal cation</name>
        <dbReference type="ChEBI" id="CHEBI:60240"/>
        <label>1</label>
    </ligand>
</feature>
<dbReference type="GO" id="GO:0006508">
    <property type="term" value="P:proteolysis"/>
    <property type="evidence" value="ECO:0007669"/>
    <property type="project" value="UniProtKB-KW"/>
</dbReference>
<comment type="similarity">
    <text evidence="6">Belongs to the peptidase M24A family. Methionine aminopeptidase type 1 subfamily.</text>
</comment>
<comment type="subunit">
    <text evidence="6">Monomer.</text>
</comment>
<feature type="binding site" evidence="6">
    <location>
        <position position="110"/>
    </location>
    <ligand>
        <name>a divalent metal cation</name>
        <dbReference type="ChEBI" id="CHEBI:60240"/>
        <label>2</label>
        <note>catalytic</note>
    </ligand>
</feature>
<keyword evidence="5 6" id="KW-0378">Hydrolase</keyword>
<dbReference type="Proteomes" id="UP000300142">
    <property type="component" value="Unassembled WGS sequence"/>
</dbReference>
<dbReference type="RefSeq" id="WP_137667659.1">
    <property type="nucleotide sequence ID" value="NZ_BJCE01000079.1"/>
</dbReference>
<gene>
    <name evidence="6" type="primary">map</name>
    <name evidence="9" type="ORF">SR1949_25920</name>
</gene>
<evidence type="ECO:0000313" key="9">
    <source>
        <dbReference type="EMBL" id="GCL37481.1"/>
    </source>
</evidence>
<evidence type="ECO:0000256" key="1">
    <source>
        <dbReference type="ARBA" id="ARBA00002521"/>
    </source>
</evidence>
<feature type="binding site" evidence="6">
    <location>
        <position position="110"/>
    </location>
    <ligand>
        <name>a divalent metal cation</name>
        <dbReference type="ChEBI" id="CHEBI:60240"/>
        <label>1</label>
    </ligand>
</feature>
<evidence type="ECO:0000256" key="2">
    <source>
        <dbReference type="ARBA" id="ARBA00022438"/>
    </source>
</evidence>
<feature type="binding site" evidence="6">
    <location>
        <position position="237"/>
    </location>
    <ligand>
        <name>a divalent metal cation</name>
        <dbReference type="ChEBI" id="CHEBI:60240"/>
        <label>2</label>
        <note>catalytic</note>
    </ligand>
</feature>
<feature type="binding site" evidence="6">
    <location>
        <position position="180"/>
    </location>
    <ligand>
        <name>substrate</name>
    </ligand>
</feature>
<comment type="catalytic activity">
    <reaction evidence="6 7">
        <text>Release of N-terminal amino acids, preferentially methionine, from peptides and arylamides.</text>
        <dbReference type="EC" id="3.4.11.18"/>
    </reaction>
</comment>
<feature type="binding site" evidence="6">
    <location>
        <position position="173"/>
    </location>
    <ligand>
        <name>a divalent metal cation</name>
        <dbReference type="ChEBI" id="CHEBI:60240"/>
        <label>2</label>
        <note>catalytic</note>
    </ligand>
</feature>
<name>A0A480A2E0_9CYAN</name>
<evidence type="ECO:0000256" key="5">
    <source>
        <dbReference type="ARBA" id="ARBA00022801"/>
    </source>
</evidence>